<dbReference type="EMBL" id="ML004473">
    <property type="protein sequence ID" value="RKP29839.1"/>
    <property type="molecule type" value="Genomic_DNA"/>
</dbReference>
<feature type="region of interest" description="Disordered" evidence="1">
    <location>
        <begin position="121"/>
        <end position="173"/>
    </location>
</feature>
<dbReference type="InterPro" id="IPR050730">
    <property type="entry name" value="UBX_domain-protein"/>
</dbReference>
<dbReference type="PANTHER" id="PTHR23322">
    <property type="entry name" value="FAS-ASSOCIATED PROTEIN"/>
    <property type="match status" value="1"/>
</dbReference>
<dbReference type="GO" id="GO:0043130">
    <property type="term" value="F:ubiquitin binding"/>
    <property type="evidence" value="ECO:0007669"/>
    <property type="project" value="TreeGrafter"/>
</dbReference>
<dbReference type="OrthoDB" id="270602at2759"/>
<dbReference type="Pfam" id="PF00789">
    <property type="entry name" value="UBX"/>
    <property type="match status" value="1"/>
</dbReference>
<dbReference type="InterPro" id="IPR006577">
    <property type="entry name" value="UAS"/>
</dbReference>
<protein>
    <recommendedName>
        <fullName evidence="2">UBX domain-containing protein</fullName>
    </recommendedName>
</protein>
<reference evidence="4" key="1">
    <citation type="journal article" date="2018" name="Nat. Microbiol.">
        <title>Leveraging single-cell genomics to expand the fungal tree of life.</title>
        <authorList>
            <person name="Ahrendt S.R."/>
            <person name="Quandt C.A."/>
            <person name="Ciobanu D."/>
            <person name="Clum A."/>
            <person name="Salamov A."/>
            <person name="Andreopoulos B."/>
            <person name="Cheng J.F."/>
            <person name="Woyke T."/>
            <person name="Pelin A."/>
            <person name="Henrissat B."/>
            <person name="Reynolds N.K."/>
            <person name="Benny G.L."/>
            <person name="Smith M.E."/>
            <person name="James T.Y."/>
            <person name="Grigoriev I.V."/>
        </authorList>
    </citation>
    <scope>NUCLEOTIDE SEQUENCE [LARGE SCALE GENOMIC DNA]</scope>
    <source>
        <strain evidence="4">Baker2002</strain>
    </source>
</reference>
<proteinExistence type="predicted"/>
<dbReference type="PANTHER" id="PTHR23322:SF6">
    <property type="entry name" value="UBX DOMAIN-CONTAINING PROTEIN 7"/>
    <property type="match status" value="1"/>
</dbReference>
<evidence type="ECO:0000313" key="4">
    <source>
        <dbReference type="Proteomes" id="UP000268321"/>
    </source>
</evidence>
<dbReference type="PROSITE" id="PS50033">
    <property type="entry name" value="UBX"/>
    <property type="match status" value="1"/>
</dbReference>
<dbReference type="SUPFAM" id="SSF54236">
    <property type="entry name" value="Ubiquitin-like"/>
    <property type="match status" value="1"/>
</dbReference>
<sequence length="467" mass="52999">MDNNIATFLAFTATEDPAVAKQFLELSGDNVEYAVQLFIESDSNSNAATDEALAQRLQLKAYQDTNVREADTTVHRHETLEDSFGAFGGLGALYRNQMATLNAMFGRGRTGVFNQRVEELEDSGDDMYDDEDNDDDEIDYGDEQPEADDYDDVEEVDSTGNSLPRRARSREEQLSGLSLTQRRLADLFKPPFDIMSRVSLDEAKVLARGEEKWILVNIQDNSEFQCQVLNRDFWLNSGVKSAVRRNFKFLQYQVDSTWGEMFCNFYHVDSYPYICILDPMTCERVRQWPSGKVPDTVDWLTDVELFLEKFLLGSGAQNPIVEHEVRFDPDSMSEEQQIEYALRQSIANDPSQGLQKTPEPDVPADPFDSIITQDHIEPSSGTVTRIQVRFSTGKRLVHKFDFENDKVVRIYEWLKHVFSQNEESIYGIGPDDRFQISTAGADSLIKSLQKSVGEAGLKNASVLVEKC</sequence>
<organism evidence="3 4">
    <name type="scientific">Metschnikowia bicuspidata</name>
    <dbReference type="NCBI Taxonomy" id="27322"/>
    <lineage>
        <taxon>Eukaryota</taxon>
        <taxon>Fungi</taxon>
        <taxon>Dikarya</taxon>
        <taxon>Ascomycota</taxon>
        <taxon>Saccharomycotina</taxon>
        <taxon>Pichiomycetes</taxon>
        <taxon>Metschnikowiaceae</taxon>
        <taxon>Metschnikowia</taxon>
    </lineage>
</organism>
<feature type="domain" description="UBX" evidence="2">
    <location>
        <begin position="379"/>
        <end position="465"/>
    </location>
</feature>
<dbReference type="CDD" id="cd02958">
    <property type="entry name" value="UAS"/>
    <property type="match status" value="1"/>
</dbReference>
<evidence type="ECO:0000256" key="1">
    <source>
        <dbReference type="SAM" id="MobiDB-lite"/>
    </source>
</evidence>
<dbReference type="AlphaFoldDB" id="A0A4V1J2V1"/>
<dbReference type="InterPro" id="IPR029071">
    <property type="entry name" value="Ubiquitin-like_domsf"/>
</dbReference>
<evidence type="ECO:0000259" key="2">
    <source>
        <dbReference type="PROSITE" id="PS50033"/>
    </source>
</evidence>
<dbReference type="Pfam" id="PF13899">
    <property type="entry name" value="Thioredoxin_7"/>
    <property type="match status" value="1"/>
</dbReference>
<keyword evidence="4" id="KW-1185">Reference proteome</keyword>
<dbReference type="SMART" id="SM00594">
    <property type="entry name" value="UAS"/>
    <property type="match status" value="1"/>
</dbReference>
<accession>A0A4V1J2V1</accession>
<dbReference type="Gene3D" id="3.40.30.10">
    <property type="entry name" value="Glutaredoxin"/>
    <property type="match status" value="1"/>
</dbReference>
<dbReference type="Pfam" id="PF14555">
    <property type="entry name" value="UBA_4"/>
    <property type="match status" value="1"/>
</dbReference>
<dbReference type="InterPro" id="IPR001012">
    <property type="entry name" value="UBX_dom"/>
</dbReference>
<name>A0A4V1J2V1_9ASCO</name>
<gene>
    <name evidence="3" type="ORF">METBISCDRAFT_17674</name>
</gene>
<dbReference type="GO" id="GO:0043161">
    <property type="term" value="P:proteasome-mediated ubiquitin-dependent protein catabolic process"/>
    <property type="evidence" value="ECO:0007669"/>
    <property type="project" value="TreeGrafter"/>
</dbReference>
<dbReference type="GO" id="GO:0005634">
    <property type="term" value="C:nucleus"/>
    <property type="evidence" value="ECO:0007669"/>
    <property type="project" value="TreeGrafter"/>
</dbReference>
<dbReference type="Gene3D" id="3.10.20.90">
    <property type="entry name" value="Phosphatidylinositol 3-kinase Catalytic Subunit, Chain A, domain 1"/>
    <property type="match status" value="1"/>
</dbReference>
<dbReference type="SUPFAM" id="SSF52833">
    <property type="entry name" value="Thioredoxin-like"/>
    <property type="match status" value="1"/>
</dbReference>
<dbReference type="SMART" id="SM00166">
    <property type="entry name" value="UBX"/>
    <property type="match status" value="1"/>
</dbReference>
<dbReference type="InterPro" id="IPR036249">
    <property type="entry name" value="Thioredoxin-like_sf"/>
</dbReference>
<feature type="compositionally biased region" description="Acidic residues" evidence="1">
    <location>
        <begin position="121"/>
        <end position="157"/>
    </location>
</feature>
<dbReference type="Proteomes" id="UP000268321">
    <property type="component" value="Unassembled WGS sequence"/>
</dbReference>
<evidence type="ECO:0000313" key="3">
    <source>
        <dbReference type="EMBL" id="RKP29839.1"/>
    </source>
</evidence>